<dbReference type="InterPro" id="IPR020846">
    <property type="entry name" value="MFS_dom"/>
</dbReference>
<dbReference type="AlphaFoldDB" id="A0A2J6PJI8"/>
<feature type="transmembrane region" description="Helical" evidence="6">
    <location>
        <begin position="245"/>
        <end position="265"/>
    </location>
</feature>
<name>A0A2J6PJI8_9HELO</name>
<feature type="transmembrane region" description="Helical" evidence="6">
    <location>
        <begin position="216"/>
        <end position="233"/>
    </location>
</feature>
<evidence type="ECO:0000259" key="7">
    <source>
        <dbReference type="PROSITE" id="PS50850"/>
    </source>
</evidence>
<organism evidence="8 9">
    <name type="scientific">Hyaloscypha hepaticicola</name>
    <dbReference type="NCBI Taxonomy" id="2082293"/>
    <lineage>
        <taxon>Eukaryota</taxon>
        <taxon>Fungi</taxon>
        <taxon>Dikarya</taxon>
        <taxon>Ascomycota</taxon>
        <taxon>Pezizomycotina</taxon>
        <taxon>Leotiomycetes</taxon>
        <taxon>Helotiales</taxon>
        <taxon>Hyaloscyphaceae</taxon>
        <taxon>Hyaloscypha</taxon>
    </lineage>
</organism>
<evidence type="ECO:0000313" key="9">
    <source>
        <dbReference type="Proteomes" id="UP000235672"/>
    </source>
</evidence>
<dbReference type="STRING" id="1745343.A0A2J6PJI8"/>
<dbReference type="SUPFAM" id="SSF103473">
    <property type="entry name" value="MFS general substrate transporter"/>
    <property type="match status" value="1"/>
</dbReference>
<dbReference type="PANTHER" id="PTHR23501">
    <property type="entry name" value="MAJOR FACILITATOR SUPERFAMILY"/>
    <property type="match status" value="1"/>
</dbReference>
<dbReference type="InterPro" id="IPR011701">
    <property type="entry name" value="MFS"/>
</dbReference>
<comment type="subcellular location">
    <subcellularLocation>
        <location evidence="1">Membrane</location>
        <topology evidence="1">Multi-pass membrane protein</topology>
    </subcellularLocation>
</comment>
<dbReference type="PROSITE" id="PS50850">
    <property type="entry name" value="MFS"/>
    <property type="match status" value="1"/>
</dbReference>
<feature type="transmembrane region" description="Helical" evidence="6">
    <location>
        <begin position="106"/>
        <end position="126"/>
    </location>
</feature>
<keyword evidence="3 6" id="KW-1133">Transmembrane helix</keyword>
<feature type="region of interest" description="Disordered" evidence="5">
    <location>
        <begin position="1"/>
        <end position="26"/>
    </location>
</feature>
<dbReference type="Pfam" id="PF07690">
    <property type="entry name" value="MFS_1"/>
    <property type="match status" value="1"/>
</dbReference>
<reference evidence="8 9" key="1">
    <citation type="submission" date="2016-05" db="EMBL/GenBank/DDBJ databases">
        <title>A degradative enzymes factory behind the ericoid mycorrhizal symbiosis.</title>
        <authorList>
            <consortium name="DOE Joint Genome Institute"/>
            <person name="Martino E."/>
            <person name="Morin E."/>
            <person name="Grelet G."/>
            <person name="Kuo A."/>
            <person name="Kohler A."/>
            <person name="Daghino S."/>
            <person name="Barry K."/>
            <person name="Choi C."/>
            <person name="Cichocki N."/>
            <person name="Clum A."/>
            <person name="Copeland A."/>
            <person name="Hainaut M."/>
            <person name="Haridas S."/>
            <person name="Labutti K."/>
            <person name="Lindquist E."/>
            <person name="Lipzen A."/>
            <person name="Khouja H.-R."/>
            <person name="Murat C."/>
            <person name="Ohm R."/>
            <person name="Olson A."/>
            <person name="Spatafora J."/>
            <person name="Veneault-Fourrey C."/>
            <person name="Henrissat B."/>
            <person name="Grigoriev I."/>
            <person name="Martin F."/>
            <person name="Perotto S."/>
        </authorList>
    </citation>
    <scope>NUCLEOTIDE SEQUENCE [LARGE SCALE GENOMIC DNA]</scope>
    <source>
        <strain evidence="8 9">UAMH 7357</strain>
    </source>
</reference>
<accession>A0A2J6PJI8</accession>
<dbReference type="Proteomes" id="UP000235672">
    <property type="component" value="Unassembled WGS sequence"/>
</dbReference>
<dbReference type="InterPro" id="IPR036259">
    <property type="entry name" value="MFS_trans_sf"/>
</dbReference>
<protein>
    <submittedName>
        <fullName evidence="8">MFS general substrate transporter</fullName>
    </submittedName>
</protein>
<feature type="transmembrane region" description="Helical" evidence="6">
    <location>
        <begin position="467"/>
        <end position="484"/>
    </location>
</feature>
<feature type="transmembrane region" description="Helical" evidence="6">
    <location>
        <begin position="188"/>
        <end position="210"/>
    </location>
</feature>
<feature type="transmembrane region" description="Helical" evidence="6">
    <location>
        <begin position="285"/>
        <end position="302"/>
    </location>
</feature>
<evidence type="ECO:0000256" key="4">
    <source>
        <dbReference type="ARBA" id="ARBA00023136"/>
    </source>
</evidence>
<dbReference type="Gene3D" id="1.20.1720.10">
    <property type="entry name" value="Multidrug resistance protein D"/>
    <property type="match status" value="1"/>
</dbReference>
<evidence type="ECO:0000256" key="5">
    <source>
        <dbReference type="SAM" id="MobiDB-lite"/>
    </source>
</evidence>
<dbReference type="GO" id="GO:0022857">
    <property type="term" value="F:transmembrane transporter activity"/>
    <property type="evidence" value="ECO:0007669"/>
    <property type="project" value="InterPro"/>
</dbReference>
<keyword evidence="2 6" id="KW-0812">Transmembrane</keyword>
<feature type="transmembrane region" description="Helical" evidence="6">
    <location>
        <begin position="79"/>
        <end position="99"/>
    </location>
</feature>
<feature type="transmembrane region" description="Helical" evidence="6">
    <location>
        <begin position="159"/>
        <end position="181"/>
    </location>
</feature>
<feature type="domain" description="Major facilitator superfamily (MFS) profile" evidence="7">
    <location>
        <begin position="42"/>
        <end position="489"/>
    </location>
</feature>
<gene>
    <name evidence="8" type="ORF">NA56DRAFT_736281</name>
</gene>
<evidence type="ECO:0000256" key="3">
    <source>
        <dbReference type="ARBA" id="ARBA00022989"/>
    </source>
</evidence>
<feature type="compositionally biased region" description="Polar residues" evidence="5">
    <location>
        <begin position="1"/>
        <end position="14"/>
    </location>
</feature>
<evidence type="ECO:0000256" key="6">
    <source>
        <dbReference type="SAM" id="Phobius"/>
    </source>
</evidence>
<feature type="transmembrane region" description="Helical" evidence="6">
    <location>
        <begin position="340"/>
        <end position="361"/>
    </location>
</feature>
<keyword evidence="4 6" id="KW-0472">Membrane</keyword>
<dbReference type="OrthoDB" id="10021397at2759"/>
<proteinExistence type="predicted"/>
<evidence type="ECO:0000256" key="2">
    <source>
        <dbReference type="ARBA" id="ARBA00022692"/>
    </source>
</evidence>
<dbReference type="GO" id="GO:0005886">
    <property type="term" value="C:plasma membrane"/>
    <property type="evidence" value="ECO:0007669"/>
    <property type="project" value="TreeGrafter"/>
</dbReference>
<dbReference type="PANTHER" id="PTHR23501:SF199">
    <property type="entry name" value="MFS EFFLUX TRANSPORTER INPD-RELATED"/>
    <property type="match status" value="1"/>
</dbReference>
<keyword evidence="9" id="KW-1185">Reference proteome</keyword>
<sequence>MDATTKGTLANSEKASPGADEAPPTLEDTTVAYPQGFKLAAIMSSAMSSVFLSSLDETIIGTAIPRITDQFDSLGDVGWYGSAYFLTLSSFMMVCGRAYDLFAIKWVYLCNVVLFELGSLICGLAPNSPALIIGRAIAGIGSAESSHMPFLSIDVLSSFQGYTAIYGFATIIAPLLGGAFTTRVIWRWCFLINIPFGAIAAIIIIFFSPLWEPHEISILCAATVCLLLVLQWANVGSDWSQGRIIGLLVVAFVVLSGVFIIVQIWKKDLATVPPRIIKQRSIIAAAFYLMTAASGINLPIWFQAIQGVIALTSGIHFLPMVIAYILFSFISSFGVSKIGYYTPFMIAGSVLMSIGASLISLQILTSARSGLGLTQAHMAAQTVDNPDDIPNSAAVLLFAQMFGGAVFLSVAENVFENRLVARITSQLPGLDPNLAIQAGATNLRNLIGHSNLARMLGAYNGSLTETFYIPTVLCAISIFGALAAKWKSVKAPSDG</sequence>
<dbReference type="EMBL" id="KZ613524">
    <property type="protein sequence ID" value="PMD14175.1"/>
    <property type="molecule type" value="Genomic_DNA"/>
</dbReference>
<evidence type="ECO:0000313" key="8">
    <source>
        <dbReference type="EMBL" id="PMD14175.1"/>
    </source>
</evidence>
<feature type="transmembrane region" description="Helical" evidence="6">
    <location>
        <begin position="314"/>
        <end position="334"/>
    </location>
</feature>
<evidence type="ECO:0000256" key="1">
    <source>
        <dbReference type="ARBA" id="ARBA00004141"/>
    </source>
</evidence>